<sequence length="425" mass="45749">MVTFGELRGAKPGAWSSAADDFLAAAKQCERIKDDIHDNGVRPLDAHWTGIAYGRARDVLTQVADRAEVVSIFARSAVDPLDTLNHAVETAQRELENAIVMARNAGLDVDDVTGQVSIPPGTPTSEINEMTRVGQTAARLIDDAVEAATQADDACSSALGATINADTPGATKDVAQSVQADNTKKALTELRDTIPDGLPPEAVAQWWNGLTQKEQSDLERACPTELSDLPGIPDSVKTAIDRPDLGYSSVGAVRYARDNYHNDSLDWPGKDNCTNFASDALAYGGRMPQKQNSYTLPRWDDDGWYDGTRGDPQDPLPRGLTHTRSWGGAQANHDFFLHHGGTAVSADQARPGDLAYFTATQETGGLHPGETHHAAIVTGVLPDGQILYTQHSEGALNYPLSGRLPAIDQELGQQQIEIVRPKVTW</sequence>
<dbReference type="InterPro" id="IPR024301">
    <property type="entry name" value="Amidase_6"/>
</dbReference>
<feature type="domain" description="Putative amidase" evidence="1">
    <location>
        <begin position="247"/>
        <end position="401"/>
    </location>
</feature>
<comment type="caution">
    <text evidence="2">The sequence shown here is derived from an EMBL/GenBank/DDBJ whole genome shotgun (WGS) entry which is preliminary data.</text>
</comment>
<dbReference type="Proteomes" id="UP001526201">
    <property type="component" value="Unassembled WGS sequence"/>
</dbReference>
<organism evidence="2 3">
    <name type="scientific">Mycolicibacterium komossense</name>
    <dbReference type="NCBI Taxonomy" id="1779"/>
    <lineage>
        <taxon>Bacteria</taxon>
        <taxon>Bacillati</taxon>
        <taxon>Actinomycetota</taxon>
        <taxon>Actinomycetes</taxon>
        <taxon>Mycobacteriales</taxon>
        <taxon>Mycobacteriaceae</taxon>
        <taxon>Mycolicibacterium</taxon>
    </lineage>
</organism>
<reference evidence="2 3" key="1">
    <citation type="journal article" date="2022" name="BMC Genomics">
        <title>Comparative genome analysis of mycobacteria focusing on tRNA and non-coding RNA.</title>
        <authorList>
            <person name="Behra P.R.K."/>
            <person name="Pettersson B.M.F."/>
            <person name="Ramesh M."/>
            <person name="Das S."/>
            <person name="Dasgupta S."/>
            <person name="Kirsebom L.A."/>
        </authorList>
    </citation>
    <scope>NUCLEOTIDE SEQUENCE [LARGE SCALE GENOMIC DNA]</scope>
    <source>
        <strain evidence="2 3">DSM 44078</strain>
    </source>
</reference>
<protein>
    <submittedName>
        <fullName evidence="2">Amidase domain-containing protein</fullName>
    </submittedName>
</protein>
<evidence type="ECO:0000259" key="1">
    <source>
        <dbReference type="Pfam" id="PF12671"/>
    </source>
</evidence>
<name>A0ABT3CM65_9MYCO</name>
<dbReference type="Pfam" id="PF12671">
    <property type="entry name" value="Amidase_6"/>
    <property type="match status" value="1"/>
</dbReference>
<accession>A0ABT3CM65</accession>
<evidence type="ECO:0000313" key="3">
    <source>
        <dbReference type="Proteomes" id="UP001526201"/>
    </source>
</evidence>
<gene>
    <name evidence="2" type="ORF">H7J73_31210</name>
</gene>
<keyword evidence="3" id="KW-1185">Reference proteome</keyword>
<dbReference type="EMBL" id="JACKTY010000050">
    <property type="protein sequence ID" value="MCV7230486.1"/>
    <property type="molecule type" value="Genomic_DNA"/>
</dbReference>
<dbReference type="RefSeq" id="WP_264071768.1">
    <property type="nucleotide sequence ID" value="NZ_JACKTY010000050.1"/>
</dbReference>
<evidence type="ECO:0000313" key="2">
    <source>
        <dbReference type="EMBL" id="MCV7230486.1"/>
    </source>
</evidence>
<proteinExistence type="predicted"/>